<dbReference type="AlphaFoldDB" id="A0A2Z2KYJ9"/>
<accession>A0A2Z2KYJ9</accession>
<protein>
    <submittedName>
        <fullName evidence="1">Uncharacterized protein</fullName>
    </submittedName>
</protein>
<proteinExistence type="predicted"/>
<dbReference type="RefSeq" id="WP_087919589.1">
    <property type="nucleotide sequence ID" value="NZ_CP021780.1"/>
</dbReference>
<evidence type="ECO:0000313" key="2">
    <source>
        <dbReference type="Proteomes" id="UP000249890"/>
    </source>
</evidence>
<reference evidence="1 2" key="1">
    <citation type="submission" date="2017-06" db="EMBL/GenBank/DDBJ databases">
        <title>Complete genome sequence of Paenibacillus donghaensis KCTC 13049T isolated from East Sea sediment, South Korea.</title>
        <authorList>
            <person name="Jung B.K."/>
            <person name="Hong S.-J."/>
            <person name="Shin J.-H."/>
        </authorList>
    </citation>
    <scope>NUCLEOTIDE SEQUENCE [LARGE SCALE GENOMIC DNA]</scope>
    <source>
        <strain evidence="1 2">KCTC 13049</strain>
    </source>
</reference>
<evidence type="ECO:0000313" key="1">
    <source>
        <dbReference type="EMBL" id="ASA25628.1"/>
    </source>
</evidence>
<organism evidence="1 2">
    <name type="scientific">Paenibacillus donghaensis</name>
    <dbReference type="NCBI Taxonomy" id="414771"/>
    <lineage>
        <taxon>Bacteria</taxon>
        <taxon>Bacillati</taxon>
        <taxon>Bacillota</taxon>
        <taxon>Bacilli</taxon>
        <taxon>Bacillales</taxon>
        <taxon>Paenibacillaceae</taxon>
        <taxon>Paenibacillus</taxon>
    </lineage>
</organism>
<sequence>MHLLLKSRDLSEVISRRLENLELSDTERELELNRLKALDEVLYFMVHLLCWYKPNDHFKLKYLLWISRGKGLFVSIKSGFLPKQEIAKIVNDFDVFVTKLVGNNTIRLLQNAKCKEDLESVIGQFRTNSKIRKLKLFILFEMISFCMQDIIIGTIEVYSKEVRFQQFIDPLRENQYLSDTSITNSSLIEGILSHSDPVFYEVQNLFGLFRSGRMDFSSMLRELGEEIIKLITSMREDENFPVSILEQF</sequence>
<name>A0A2Z2KYJ9_9BACL</name>
<dbReference type="Proteomes" id="UP000249890">
    <property type="component" value="Chromosome"/>
</dbReference>
<dbReference type="KEGG" id="pdh:B9T62_35785"/>
<dbReference type="EMBL" id="CP021780">
    <property type="protein sequence ID" value="ASA25628.1"/>
    <property type="molecule type" value="Genomic_DNA"/>
</dbReference>
<gene>
    <name evidence="1" type="ORF">B9T62_35785</name>
</gene>
<keyword evidence="2" id="KW-1185">Reference proteome</keyword>